<organism evidence="3 4">
    <name type="scientific">Chlorella sorokiniana</name>
    <name type="common">Freshwater green alga</name>
    <dbReference type="NCBI Taxonomy" id="3076"/>
    <lineage>
        <taxon>Eukaryota</taxon>
        <taxon>Viridiplantae</taxon>
        <taxon>Chlorophyta</taxon>
        <taxon>core chlorophytes</taxon>
        <taxon>Trebouxiophyceae</taxon>
        <taxon>Chlorellales</taxon>
        <taxon>Chlorellaceae</taxon>
        <taxon>Chlorella clade</taxon>
        <taxon>Chlorella</taxon>
    </lineage>
</organism>
<dbReference type="EMBL" id="LHPG02000013">
    <property type="protein sequence ID" value="PRW44279.1"/>
    <property type="molecule type" value="Genomic_DNA"/>
</dbReference>
<keyword evidence="4" id="KW-1185">Reference proteome</keyword>
<dbReference type="GO" id="GO:0009534">
    <property type="term" value="C:chloroplast thylakoid"/>
    <property type="evidence" value="ECO:0007669"/>
    <property type="project" value="TreeGrafter"/>
</dbReference>
<dbReference type="PANTHER" id="PTHR34790">
    <property type="entry name" value="PHOTOSYSTEM II CORE COMPLEX PROTEINS PSBY, CHLOROPLASTIC"/>
    <property type="match status" value="1"/>
</dbReference>
<dbReference type="Proteomes" id="UP000239899">
    <property type="component" value="Unassembled WGS sequence"/>
</dbReference>
<comment type="caution">
    <text evidence="3">The sequence shown here is derived from an EMBL/GenBank/DDBJ whole genome shotgun (WGS) entry which is preliminary data.</text>
</comment>
<feature type="transmembrane region" description="Helical" evidence="2">
    <location>
        <begin position="472"/>
        <end position="491"/>
    </location>
</feature>
<keyword evidence="2" id="KW-0812">Transmembrane</keyword>
<protein>
    <submittedName>
        <fullName evidence="3">Photosystem II</fullName>
    </submittedName>
</protein>
<proteinExistence type="predicted"/>
<evidence type="ECO:0000256" key="2">
    <source>
        <dbReference type="SAM" id="Phobius"/>
    </source>
</evidence>
<dbReference type="AlphaFoldDB" id="A0A2P6TJN1"/>
<name>A0A2P6TJN1_CHLSO</name>
<keyword evidence="2" id="KW-0472">Membrane</keyword>
<evidence type="ECO:0000313" key="3">
    <source>
        <dbReference type="EMBL" id="PRW44279.1"/>
    </source>
</evidence>
<dbReference type="PANTHER" id="PTHR34790:SF1">
    <property type="entry name" value="PHOTOSYSTEM II CORE COMPLEX PROTEINS PSBY, CHLOROPLASTIC"/>
    <property type="match status" value="1"/>
</dbReference>
<dbReference type="InterPro" id="IPR038760">
    <property type="entry name" value="PsbY_plant"/>
</dbReference>
<feature type="region of interest" description="Disordered" evidence="1">
    <location>
        <begin position="1"/>
        <end position="26"/>
    </location>
</feature>
<gene>
    <name evidence="3" type="ORF">C2E21_6839</name>
</gene>
<feature type="transmembrane region" description="Helical" evidence="2">
    <location>
        <begin position="232"/>
        <end position="254"/>
    </location>
</feature>
<dbReference type="GO" id="GO:0045454">
    <property type="term" value="P:cell redox homeostasis"/>
    <property type="evidence" value="ECO:0007669"/>
    <property type="project" value="TreeGrafter"/>
</dbReference>
<reference evidence="3 4" key="1">
    <citation type="journal article" date="2018" name="Plant J.">
        <title>Genome sequences of Chlorella sorokiniana UTEX 1602 and Micractinium conductrix SAG 241.80: implications to maltose excretion by a green alga.</title>
        <authorList>
            <person name="Arriola M.B."/>
            <person name="Velmurugan N."/>
            <person name="Zhang Y."/>
            <person name="Plunkett M.H."/>
            <person name="Hondzo H."/>
            <person name="Barney B.M."/>
        </authorList>
    </citation>
    <scope>NUCLEOTIDE SEQUENCE [LARGE SCALE GENOMIC DNA]</scope>
    <source>
        <strain evidence="4">UTEX 1602</strain>
    </source>
</reference>
<evidence type="ECO:0000256" key="1">
    <source>
        <dbReference type="SAM" id="MobiDB-lite"/>
    </source>
</evidence>
<feature type="transmembrane region" description="Helical" evidence="2">
    <location>
        <begin position="353"/>
        <end position="372"/>
    </location>
</feature>
<dbReference type="STRING" id="3076.A0A2P6TJN1"/>
<feature type="transmembrane region" description="Helical" evidence="2">
    <location>
        <begin position="275"/>
        <end position="293"/>
    </location>
</feature>
<evidence type="ECO:0000313" key="4">
    <source>
        <dbReference type="Proteomes" id="UP000239899"/>
    </source>
</evidence>
<sequence>MSDTGGVQQRAEEESPGGSDSDDGFEVVDDELEYPFECMICETLVSEEEAKAGLGYRLCNSCWPEGPGSMTNYTHHPDEIDGRGTIWTGMPDEPEPETSIMHLPIWRHHPQLELYMRFPLSKLRQQLGIGRRGGAYTCFICNEEHTHEPRLVRMQAAACIAAPALKGCRSALPARAPRAQRAVVRAQAGRQDVQEAVAKSAALAGFSAALLSAGSANAAMEVASIAASDNRFGTIALLAVPVLGWVGFNILGPLQNQLNAMSDEKPAAKKATKKRSVAAGLGLAAASLLAAQQADAAQQVADLAASDNRFGTIALLAVPVLGWVGFNILGPLQNQLNAMSDDKPAPKKAAKKRGIAAGLGLTAASLMATQSAEAAQQVADLAASDNRFGTIALLAVPVLGWVGFNILNPLQNQLDTMSSGGYAGVASGGAKKATKKRGIAAGLGLTAASLMAAQSAEAAQQVADLAASDNRFGIIALLAVPVLGWVGFNILGPLQNQLNAMSGEKPAAKGGKRK</sequence>
<feature type="transmembrane region" description="Helical" evidence="2">
    <location>
        <begin position="388"/>
        <end position="407"/>
    </location>
</feature>
<keyword evidence="2" id="KW-1133">Transmembrane helix</keyword>
<accession>A0A2P6TJN1</accession>
<feature type="transmembrane region" description="Helical" evidence="2">
    <location>
        <begin position="438"/>
        <end position="456"/>
    </location>
</feature>
<dbReference type="GO" id="GO:0009523">
    <property type="term" value="C:photosystem II"/>
    <property type="evidence" value="ECO:0007669"/>
    <property type="project" value="InterPro"/>
</dbReference>
<feature type="transmembrane region" description="Helical" evidence="2">
    <location>
        <begin position="313"/>
        <end position="332"/>
    </location>
</feature>
<dbReference type="OrthoDB" id="2016024at2759"/>